<dbReference type="EMBL" id="SRLO01000938">
    <property type="protein sequence ID" value="TNN43903.1"/>
    <property type="molecule type" value="Genomic_DNA"/>
</dbReference>
<organism evidence="1 2">
    <name type="scientific">Liparis tanakae</name>
    <name type="common">Tanaka's snailfish</name>
    <dbReference type="NCBI Taxonomy" id="230148"/>
    <lineage>
        <taxon>Eukaryota</taxon>
        <taxon>Metazoa</taxon>
        <taxon>Chordata</taxon>
        <taxon>Craniata</taxon>
        <taxon>Vertebrata</taxon>
        <taxon>Euteleostomi</taxon>
        <taxon>Actinopterygii</taxon>
        <taxon>Neopterygii</taxon>
        <taxon>Teleostei</taxon>
        <taxon>Neoteleostei</taxon>
        <taxon>Acanthomorphata</taxon>
        <taxon>Eupercaria</taxon>
        <taxon>Perciformes</taxon>
        <taxon>Cottioidei</taxon>
        <taxon>Cottales</taxon>
        <taxon>Liparidae</taxon>
        <taxon>Liparis</taxon>
    </lineage>
</organism>
<comment type="caution">
    <text evidence="1">The sequence shown here is derived from an EMBL/GenBank/DDBJ whole genome shotgun (WGS) entry which is preliminary data.</text>
</comment>
<sequence length="71" mass="8048">MNGRERAGWQTAGAVSQKEKDMLVFTCSDWTQVSKSRTKSKHPMRPDLNPTLGRRFYCRMVEAGRGGTEVD</sequence>
<proteinExistence type="predicted"/>
<evidence type="ECO:0000313" key="1">
    <source>
        <dbReference type="EMBL" id="TNN43903.1"/>
    </source>
</evidence>
<dbReference type="Proteomes" id="UP000314294">
    <property type="component" value="Unassembled WGS sequence"/>
</dbReference>
<reference evidence="1 2" key="1">
    <citation type="submission" date="2019-03" db="EMBL/GenBank/DDBJ databases">
        <title>First draft genome of Liparis tanakae, snailfish: a comprehensive survey of snailfish specific genes.</title>
        <authorList>
            <person name="Kim W."/>
            <person name="Song I."/>
            <person name="Jeong J.-H."/>
            <person name="Kim D."/>
            <person name="Kim S."/>
            <person name="Ryu S."/>
            <person name="Song J.Y."/>
            <person name="Lee S.K."/>
        </authorList>
    </citation>
    <scope>NUCLEOTIDE SEQUENCE [LARGE SCALE GENOMIC DNA]</scope>
    <source>
        <tissue evidence="1">Muscle</tissue>
    </source>
</reference>
<protein>
    <submittedName>
        <fullName evidence="1">Uncharacterized protein</fullName>
    </submittedName>
</protein>
<keyword evidence="2" id="KW-1185">Reference proteome</keyword>
<gene>
    <name evidence="1" type="ORF">EYF80_045895</name>
</gene>
<evidence type="ECO:0000313" key="2">
    <source>
        <dbReference type="Proteomes" id="UP000314294"/>
    </source>
</evidence>
<dbReference type="AlphaFoldDB" id="A0A4Z2FT16"/>
<name>A0A4Z2FT16_9TELE</name>
<accession>A0A4Z2FT16</accession>